<evidence type="ECO:0000259" key="7">
    <source>
        <dbReference type="PROSITE" id="PS50011"/>
    </source>
</evidence>
<dbReference type="InterPro" id="IPR011009">
    <property type="entry name" value="Kinase-like_dom_sf"/>
</dbReference>
<keyword evidence="2" id="KW-0808">Transferase</keyword>
<dbReference type="SUPFAM" id="SSF56112">
    <property type="entry name" value="Protein kinase-like (PK-like)"/>
    <property type="match status" value="1"/>
</dbReference>
<keyword evidence="3" id="KW-0547">Nucleotide-binding</keyword>
<keyword evidence="6" id="KW-0040">ANK repeat</keyword>
<comment type="similarity">
    <text evidence="1">Belongs to the protein kinase superfamily. TKL Ser/Thr protein kinase family.</text>
</comment>
<keyword evidence="4" id="KW-0418">Kinase</keyword>
<dbReference type="InterPro" id="IPR002110">
    <property type="entry name" value="Ankyrin_rpt"/>
</dbReference>
<evidence type="ECO:0000313" key="9">
    <source>
        <dbReference type="Proteomes" id="UP000243459"/>
    </source>
</evidence>
<dbReference type="OrthoDB" id="9995210at2759"/>
<dbReference type="SUPFAM" id="SSF48403">
    <property type="entry name" value="Ankyrin repeat"/>
    <property type="match status" value="1"/>
</dbReference>
<evidence type="ECO:0000256" key="2">
    <source>
        <dbReference type="ARBA" id="ARBA00022679"/>
    </source>
</evidence>
<dbReference type="AlphaFoldDB" id="A0A5P1FT87"/>
<reference evidence="9" key="1">
    <citation type="journal article" date="2017" name="Nat. Commun.">
        <title>The asparagus genome sheds light on the origin and evolution of a young Y chromosome.</title>
        <authorList>
            <person name="Harkess A."/>
            <person name="Zhou J."/>
            <person name="Xu C."/>
            <person name="Bowers J.E."/>
            <person name="Van der Hulst R."/>
            <person name="Ayyampalayam S."/>
            <person name="Mercati F."/>
            <person name="Riccardi P."/>
            <person name="McKain M.R."/>
            <person name="Kakrana A."/>
            <person name="Tang H."/>
            <person name="Ray J."/>
            <person name="Groenendijk J."/>
            <person name="Arikit S."/>
            <person name="Mathioni S.M."/>
            <person name="Nakano M."/>
            <person name="Shan H."/>
            <person name="Telgmann-Rauber A."/>
            <person name="Kanno A."/>
            <person name="Yue Z."/>
            <person name="Chen H."/>
            <person name="Li W."/>
            <person name="Chen Y."/>
            <person name="Xu X."/>
            <person name="Zhang Y."/>
            <person name="Luo S."/>
            <person name="Chen H."/>
            <person name="Gao J."/>
            <person name="Mao Z."/>
            <person name="Pires J.C."/>
            <person name="Luo M."/>
            <person name="Kudrna D."/>
            <person name="Wing R.A."/>
            <person name="Meyers B.C."/>
            <person name="Yi K."/>
            <person name="Kong H."/>
            <person name="Lavrijsen P."/>
            <person name="Sunseri F."/>
            <person name="Falavigna A."/>
            <person name="Ye Y."/>
            <person name="Leebens-Mack J.H."/>
            <person name="Chen G."/>
        </authorList>
    </citation>
    <scope>NUCLEOTIDE SEQUENCE [LARGE SCALE GENOMIC DNA]</scope>
    <source>
        <strain evidence="9">cv. DH0086</strain>
    </source>
</reference>
<feature type="domain" description="Protein kinase" evidence="7">
    <location>
        <begin position="135"/>
        <end position="389"/>
    </location>
</feature>
<sequence length="401" mass="46008">MPEMDMVAIKDYDMQVIGSFLHCASRGDKVGLNQMLLGGTSPDVQDYDRRTALHLAASEGHASIVELLIQYNANVNLEDRWQRTPLMDARLYGHRDIIRILEVNGGRDSFDERPMTIRHEHGLNEVNIDPSELSLEHTSVVEQGIFGESKKVKWRGTWVVKTIIKTQKSFLETKKWFAKEISRLRELRHPNILQFLGAIVHEDEIVLITEHLPKGKLSQILNGKVLDIFTSLRYALDIARGMNYLHQHKPHHIVHNYLCPRNLLQDEGGHLKIGEYWVQLMYEKMYPYQENCKGTDISTSMVKPSTDTKRDLFSFANILYEMLEGRALFPNVNLDCTKLNSAESGSFEPKFRLSRCPIRIQQLVKDCMKEEDSRRPTFAAVIVILEEVYDSLAIPGCPSVC</sequence>
<evidence type="ECO:0000256" key="6">
    <source>
        <dbReference type="PROSITE-ProRule" id="PRU00023"/>
    </source>
</evidence>
<protein>
    <recommendedName>
        <fullName evidence="7">Protein kinase domain-containing protein</fullName>
    </recommendedName>
</protein>
<evidence type="ECO:0000313" key="8">
    <source>
        <dbReference type="EMBL" id="ONK81438.1"/>
    </source>
</evidence>
<evidence type="ECO:0000256" key="3">
    <source>
        <dbReference type="ARBA" id="ARBA00022741"/>
    </source>
</evidence>
<name>A0A5P1FT87_ASPOF</name>
<dbReference type="Pfam" id="PF07714">
    <property type="entry name" value="PK_Tyr_Ser-Thr"/>
    <property type="match status" value="1"/>
</dbReference>
<dbReference type="PROSITE" id="PS50011">
    <property type="entry name" value="PROTEIN_KINASE_DOM"/>
    <property type="match status" value="1"/>
</dbReference>
<dbReference type="Proteomes" id="UP000243459">
    <property type="component" value="Chromosome 1"/>
</dbReference>
<evidence type="ECO:0000256" key="4">
    <source>
        <dbReference type="ARBA" id="ARBA00022777"/>
    </source>
</evidence>
<dbReference type="PROSITE" id="PS50297">
    <property type="entry name" value="ANK_REP_REGION"/>
    <property type="match status" value="1"/>
</dbReference>
<dbReference type="GO" id="GO:0004674">
    <property type="term" value="F:protein serine/threonine kinase activity"/>
    <property type="evidence" value="ECO:0007669"/>
    <property type="project" value="TreeGrafter"/>
</dbReference>
<dbReference type="PIRSF" id="PIRSF000654">
    <property type="entry name" value="Integrin-linked_kinase"/>
    <property type="match status" value="1"/>
</dbReference>
<dbReference type="PANTHER" id="PTHR44329:SF71">
    <property type="entry name" value="SERINE_THREONINE-PROTEIN KINASE CTR1-LIKE"/>
    <property type="match status" value="1"/>
</dbReference>
<dbReference type="Gramene" id="ONK81438">
    <property type="protein sequence ID" value="ONK81438"/>
    <property type="gene ID" value="A4U43_C01F29090"/>
</dbReference>
<dbReference type="EMBL" id="CM007381">
    <property type="protein sequence ID" value="ONK81438.1"/>
    <property type="molecule type" value="Genomic_DNA"/>
</dbReference>
<dbReference type="GO" id="GO:0005524">
    <property type="term" value="F:ATP binding"/>
    <property type="evidence" value="ECO:0007669"/>
    <property type="project" value="UniProtKB-KW"/>
</dbReference>
<gene>
    <name evidence="8" type="ORF">A4U43_C01F29090</name>
</gene>
<dbReference type="Pfam" id="PF12796">
    <property type="entry name" value="Ank_2"/>
    <property type="match status" value="1"/>
</dbReference>
<keyword evidence="9" id="KW-1185">Reference proteome</keyword>
<dbReference type="InterPro" id="IPR000719">
    <property type="entry name" value="Prot_kinase_dom"/>
</dbReference>
<keyword evidence="5" id="KW-0067">ATP-binding</keyword>
<dbReference type="PANTHER" id="PTHR44329">
    <property type="entry name" value="SERINE/THREONINE-PROTEIN KINASE TNNI3K-RELATED"/>
    <property type="match status" value="1"/>
</dbReference>
<evidence type="ECO:0000256" key="5">
    <source>
        <dbReference type="ARBA" id="ARBA00022840"/>
    </source>
</evidence>
<dbReference type="InterPro" id="IPR036770">
    <property type="entry name" value="Ankyrin_rpt-contain_sf"/>
</dbReference>
<dbReference type="Gene3D" id="1.10.510.10">
    <property type="entry name" value="Transferase(Phosphotransferase) domain 1"/>
    <property type="match status" value="1"/>
</dbReference>
<evidence type="ECO:0000256" key="1">
    <source>
        <dbReference type="ARBA" id="ARBA00005843"/>
    </source>
</evidence>
<feature type="repeat" description="ANK" evidence="6">
    <location>
        <begin position="48"/>
        <end position="80"/>
    </location>
</feature>
<organism evidence="8 9">
    <name type="scientific">Asparagus officinalis</name>
    <name type="common">Garden asparagus</name>
    <dbReference type="NCBI Taxonomy" id="4686"/>
    <lineage>
        <taxon>Eukaryota</taxon>
        <taxon>Viridiplantae</taxon>
        <taxon>Streptophyta</taxon>
        <taxon>Embryophyta</taxon>
        <taxon>Tracheophyta</taxon>
        <taxon>Spermatophyta</taxon>
        <taxon>Magnoliopsida</taxon>
        <taxon>Liliopsida</taxon>
        <taxon>Asparagales</taxon>
        <taxon>Asparagaceae</taxon>
        <taxon>Asparagoideae</taxon>
        <taxon>Asparagus</taxon>
    </lineage>
</organism>
<dbReference type="OMA" id="ASEGHTP"/>
<proteinExistence type="inferred from homology"/>
<accession>A0A5P1FT87</accession>
<dbReference type="Gene3D" id="1.25.40.20">
    <property type="entry name" value="Ankyrin repeat-containing domain"/>
    <property type="match status" value="1"/>
</dbReference>
<dbReference type="PROSITE" id="PS50088">
    <property type="entry name" value="ANK_REPEAT"/>
    <property type="match status" value="1"/>
</dbReference>
<dbReference type="InterPro" id="IPR001245">
    <property type="entry name" value="Ser-Thr/Tyr_kinase_cat_dom"/>
</dbReference>
<dbReference type="FunFam" id="3.30.200.20:FF:000180">
    <property type="entry name" value="serine/threonine-protein kinase STY46-like"/>
    <property type="match status" value="1"/>
</dbReference>
<dbReference type="InterPro" id="IPR051681">
    <property type="entry name" value="Ser/Thr_Kinases-Pseudokinases"/>
</dbReference>
<dbReference type="SMART" id="SM00248">
    <property type="entry name" value="ANK"/>
    <property type="match status" value="2"/>
</dbReference>